<evidence type="ECO:0000313" key="2">
    <source>
        <dbReference type="Proteomes" id="UP000600247"/>
    </source>
</evidence>
<organism evidence="1 2">
    <name type="scientific">Paenibacillus radicis</name>
    <name type="common">ex Gao et al. 2016</name>
    <dbReference type="NCBI Taxonomy" id="1737354"/>
    <lineage>
        <taxon>Bacteria</taxon>
        <taxon>Bacillati</taxon>
        <taxon>Bacillota</taxon>
        <taxon>Bacilli</taxon>
        <taxon>Bacillales</taxon>
        <taxon>Paenibacillaceae</taxon>
        <taxon>Paenibacillus</taxon>
    </lineage>
</organism>
<dbReference type="AlphaFoldDB" id="A0A917GY57"/>
<keyword evidence="2" id="KW-1185">Reference proteome</keyword>
<comment type="caution">
    <text evidence="1">The sequence shown here is derived from an EMBL/GenBank/DDBJ whole genome shotgun (WGS) entry which is preliminary data.</text>
</comment>
<dbReference type="Proteomes" id="UP000600247">
    <property type="component" value="Unassembled WGS sequence"/>
</dbReference>
<accession>A0A917GY57</accession>
<sequence>MWLIIGLIFFVLCISSIIGNQVVSLRKMDDMQKSLEELNQSLRELNRKQEH</sequence>
<reference evidence="1 2" key="1">
    <citation type="journal article" date="2014" name="Int. J. Syst. Evol. Microbiol.">
        <title>Complete genome sequence of Corynebacterium casei LMG S-19264T (=DSM 44701T), isolated from a smear-ripened cheese.</title>
        <authorList>
            <consortium name="US DOE Joint Genome Institute (JGI-PGF)"/>
            <person name="Walter F."/>
            <person name="Albersmeier A."/>
            <person name="Kalinowski J."/>
            <person name="Ruckert C."/>
        </authorList>
    </citation>
    <scope>NUCLEOTIDE SEQUENCE [LARGE SCALE GENOMIC DNA]</scope>
    <source>
        <strain evidence="1 2">CGMCC 1.15286</strain>
    </source>
</reference>
<protein>
    <submittedName>
        <fullName evidence="1">Uncharacterized protein</fullName>
    </submittedName>
</protein>
<evidence type="ECO:0000313" key="1">
    <source>
        <dbReference type="EMBL" id="GGG60939.1"/>
    </source>
</evidence>
<dbReference type="EMBL" id="BMHY01000002">
    <property type="protein sequence ID" value="GGG60939.1"/>
    <property type="molecule type" value="Genomic_DNA"/>
</dbReference>
<proteinExistence type="predicted"/>
<name>A0A917GY57_9BACL</name>
<gene>
    <name evidence="1" type="ORF">GCM10010918_12890</name>
</gene>